<reference evidence="12" key="1">
    <citation type="journal article" date="2019" name="Int. J. Syst. Evol. Microbiol.">
        <title>The Global Catalogue of Microorganisms (GCM) 10K type strain sequencing project: providing services to taxonomists for standard genome sequencing and annotation.</title>
        <authorList>
            <consortium name="The Broad Institute Genomics Platform"/>
            <consortium name="The Broad Institute Genome Sequencing Center for Infectious Disease"/>
            <person name="Wu L."/>
            <person name="Ma J."/>
        </authorList>
    </citation>
    <scope>NUCLEOTIDE SEQUENCE [LARGE SCALE GENOMIC DNA]</scope>
    <source>
        <strain evidence="12">JCM 31921</strain>
    </source>
</reference>
<accession>A0ABP8MS50</accession>
<evidence type="ECO:0000256" key="3">
    <source>
        <dbReference type="ARBA" id="ARBA00022553"/>
    </source>
</evidence>
<dbReference type="SUPFAM" id="SSF55874">
    <property type="entry name" value="ATPase domain of HSP90 chaperone/DNA topoisomerase II/histidine kinase"/>
    <property type="match status" value="1"/>
</dbReference>
<protein>
    <recommendedName>
        <fullName evidence="2">histidine kinase</fullName>
        <ecNumber evidence="2">2.7.13.3</ecNumber>
    </recommendedName>
</protein>
<evidence type="ECO:0000256" key="5">
    <source>
        <dbReference type="ARBA" id="ARBA00022741"/>
    </source>
</evidence>
<dbReference type="EMBL" id="BAABEZ010000022">
    <property type="protein sequence ID" value="GAA4453958.1"/>
    <property type="molecule type" value="Genomic_DNA"/>
</dbReference>
<dbReference type="EC" id="2.7.13.3" evidence="2"/>
<evidence type="ECO:0000256" key="9">
    <source>
        <dbReference type="SAM" id="Phobius"/>
    </source>
</evidence>
<dbReference type="InterPro" id="IPR005467">
    <property type="entry name" value="His_kinase_dom"/>
</dbReference>
<dbReference type="RefSeq" id="WP_344824850.1">
    <property type="nucleotide sequence ID" value="NZ_BAABEZ010000022.1"/>
</dbReference>
<feature type="domain" description="Histidine kinase" evidence="10">
    <location>
        <begin position="68"/>
        <end position="258"/>
    </location>
</feature>
<comment type="caution">
    <text evidence="11">The sequence shown here is derived from an EMBL/GenBank/DDBJ whole genome shotgun (WGS) entry which is preliminary data.</text>
</comment>
<keyword evidence="8" id="KW-0902">Two-component regulatory system</keyword>
<keyword evidence="9" id="KW-0812">Transmembrane</keyword>
<keyword evidence="9" id="KW-0472">Membrane</keyword>
<evidence type="ECO:0000256" key="2">
    <source>
        <dbReference type="ARBA" id="ARBA00012438"/>
    </source>
</evidence>
<evidence type="ECO:0000256" key="6">
    <source>
        <dbReference type="ARBA" id="ARBA00022777"/>
    </source>
</evidence>
<gene>
    <name evidence="11" type="ORF">GCM10023092_15150</name>
</gene>
<keyword evidence="6" id="KW-0418">Kinase</keyword>
<evidence type="ECO:0000259" key="10">
    <source>
        <dbReference type="PROSITE" id="PS50109"/>
    </source>
</evidence>
<evidence type="ECO:0000256" key="4">
    <source>
        <dbReference type="ARBA" id="ARBA00022679"/>
    </source>
</evidence>
<sequence>MLPDPKIDLLILLGSIAFLLVAGFLLLFVIYFVRKKQQMALEKQLSDQQRDQMMLEAQIEIQEQTLRHIGQELHDNFGQLLSLIKINLNMIDYVDQHAAAEKVREAKELTQQLITDIRSLSLSFSHNLIATQGLLQAIEWEIARIRKTNIFSVQFRADENIPHIATEKAIVLYRMVQEALNNALKHSLASELSVSILRLPDHIHITIADNGIGFNPAVHQYSGQGMSNLRTRAALTGATLDITSIPGEGTTLSVTFPV</sequence>
<keyword evidence="7" id="KW-0067">ATP-binding</keyword>
<dbReference type="SMART" id="SM00387">
    <property type="entry name" value="HATPase_c"/>
    <property type="match status" value="1"/>
</dbReference>
<dbReference type="CDD" id="cd16917">
    <property type="entry name" value="HATPase_UhpB-NarQ-NarX-like"/>
    <property type="match status" value="1"/>
</dbReference>
<dbReference type="InterPro" id="IPR050482">
    <property type="entry name" value="Sensor_HK_TwoCompSys"/>
</dbReference>
<evidence type="ECO:0000256" key="8">
    <source>
        <dbReference type="ARBA" id="ARBA00023012"/>
    </source>
</evidence>
<evidence type="ECO:0000256" key="7">
    <source>
        <dbReference type="ARBA" id="ARBA00022840"/>
    </source>
</evidence>
<keyword evidence="12" id="KW-1185">Reference proteome</keyword>
<feature type="transmembrane region" description="Helical" evidence="9">
    <location>
        <begin position="12"/>
        <end position="33"/>
    </location>
</feature>
<organism evidence="11 12">
    <name type="scientific">Rurimicrobium arvi</name>
    <dbReference type="NCBI Taxonomy" id="2049916"/>
    <lineage>
        <taxon>Bacteria</taxon>
        <taxon>Pseudomonadati</taxon>
        <taxon>Bacteroidota</taxon>
        <taxon>Chitinophagia</taxon>
        <taxon>Chitinophagales</taxon>
        <taxon>Chitinophagaceae</taxon>
        <taxon>Rurimicrobium</taxon>
    </lineage>
</organism>
<keyword evidence="5" id="KW-0547">Nucleotide-binding</keyword>
<dbReference type="Pfam" id="PF02518">
    <property type="entry name" value="HATPase_c"/>
    <property type="match status" value="1"/>
</dbReference>
<name>A0ABP8MS50_9BACT</name>
<dbReference type="Gene3D" id="1.20.5.1930">
    <property type="match status" value="1"/>
</dbReference>
<keyword evidence="3" id="KW-0597">Phosphoprotein</keyword>
<comment type="catalytic activity">
    <reaction evidence="1">
        <text>ATP + protein L-histidine = ADP + protein N-phospho-L-histidine.</text>
        <dbReference type="EC" id="2.7.13.3"/>
    </reaction>
</comment>
<evidence type="ECO:0000313" key="11">
    <source>
        <dbReference type="EMBL" id="GAA4453958.1"/>
    </source>
</evidence>
<dbReference type="InterPro" id="IPR011712">
    <property type="entry name" value="Sig_transdc_His_kin_sub3_dim/P"/>
</dbReference>
<evidence type="ECO:0000313" key="12">
    <source>
        <dbReference type="Proteomes" id="UP001501410"/>
    </source>
</evidence>
<dbReference type="InterPro" id="IPR003594">
    <property type="entry name" value="HATPase_dom"/>
</dbReference>
<keyword evidence="4" id="KW-0808">Transferase</keyword>
<evidence type="ECO:0000256" key="1">
    <source>
        <dbReference type="ARBA" id="ARBA00000085"/>
    </source>
</evidence>
<dbReference type="PANTHER" id="PTHR24421:SF10">
    <property type="entry name" value="NITRATE_NITRITE SENSOR PROTEIN NARQ"/>
    <property type="match status" value="1"/>
</dbReference>
<dbReference type="Pfam" id="PF07730">
    <property type="entry name" value="HisKA_3"/>
    <property type="match status" value="1"/>
</dbReference>
<dbReference type="InterPro" id="IPR036890">
    <property type="entry name" value="HATPase_C_sf"/>
</dbReference>
<keyword evidence="9" id="KW-1133">Transmembrane helix</keyword>
<dbReference type="PANTHER" id="PTHR24421">
    <property type="entry name" value="NITRATE/NITRITE SENSOR PROTEIN NARX-RELATED"/>
    <property type="match status" value="1"/>
</dbReference>
<dbReference type="Proteomes" id="UP001501410">
    <property type="component" value="Unassembled WGS sequence"/>
</dbReference>
<dbReference type="PROSITE" id="PS50109">
    <property type="entry name" value="HIS_KIN"/>
    <property type="match status" value="1"/>
</dbReference>
<proteinExistence type="predicted"/>
<dbReference type="Gene3D" id="3.30.565.10">
    <property type="entry name" value="Histidine kinase-like ATPase, C-terminal domain"/>
    <property type="match status" value="1"/>
</dbReference>